<evidence type="ECO:0000256" key="2">
    <source>
        <dbReference type="SAM" id="Phobius"/>
    </source>
</evidence>
<gene>
    <name evidence="3" type="ORF">QBC46DRAFT_336072</name>
</gene>
<feature type="transmembrane region" description="Helical" evidence="2">
    <location>
        <begin position="17"/>
        <end position="36"/>
    </location>
</feature>
<organism evidence="3 4">
    <name type="scientific">Diplogelasinospora grovesii</name>
    <dbReference type="NCBI Taxonomy" id="303347"/>
    <lineage>
        <taxon>Eukaryota</taxon>
        <taxon>Fungi</taxon>
        <taxon>Dikarya</taxon>
        <taxon>Ascomycota</taxon>
        <taxon>Pezizomycotina</taxon>
        <taxon>Sordariomycetes</taxon>
        <taxon>Sordariomycetidae</taxon>
        <taxon>Sordariales</taxon>
        <taxon>Diplogelasinosporaceae</taxon>
        <taxon>Diplogelasinospora</taxon>
    </lineage>
</organism>
<evidence type="ECO:0000256" key="1">
    <source>
        <dbReference type="SAM" id="MobiDB-lite"/>
    </source>
</evidence>
<comment type="caution">
    <text evidence="3">The sequence shown here is derived from an EMBL/GenBank/DDBJ whole genome shotgun (WGS) entry which is preliminary data.</text>
</comment>
<proteinExistence type="predicted"/>
<reference evidence="4" key="1">
    <citation type="journal article" date="2023" name="Mol. Phylogenet. Evol.">
        <title>Genome-scale phylogeny and comparative genomics of the fungal order Sordariales.</title>
        <authorList>
            <person name="Hensen N."/>
            <person name="Bonometti L."/>
            <person name="Westerberg I."/>
            <person name="Brannstrom I.O."/>
            <person name="Guillou S."/>
            <person name="Cros-Aarteil S."/>
            <person name="Calhoun S."/>
            <person name="Haridas S."/>
            <person name="Kuo A."/>
            <person name="Mondo S."/>
            <person name="Pangilinan J."/>
            <person name="Riley R."/>
            <person name="LaButti K."/>
            <person name="Andreopoulos B."/>
            <person name="Lipzen A."/>
            <person name="Chen C."/>
            <person name="Yan M."/>
            <person name="Daum C."/>
            <person name="Ng V."/>
            <person name="Clum A."/>
            <person name="Steindorff A."/>
            <person name="Ohm R.A."/>
            <person name="Martin F."/>
            <person name="Silar P."/>
            <person name="Natvig D.O."/>
            <person name="Lalanne C."/>
            <person name="Gautier V."/>
            <person name="Ament-Velasquez S.L."/>
            <person name="Kruys A."/>
            <person name="Hutchinson M.I."/>
            <person name="Powell A.J."/>
            <person name="Barry K."/>
            <person name="Miller A.N."/>
            <person name="Grigoriev I.V."/>
            <person name="Debuchy R."/>
            <person name="Gladieux P."/>
            <person name="Hiltunen Thoren M."/>
            <person name="Johannesson H."/>
        </authorList>
    </citation>
    <scope>NUCLEOTIDE SEQUENCE [LARGE SCALE GENOMIC DNA]</scope>
    <source>
        <strain evidence="4">CBS 340.73</strain>
    </source>
</reference>
<keyword evidence="2" id="KW-1133">Transmembrane helix</keyword>
<dbReference type="AlphaFoldDB" id="A0AAN6S9Y1"/>
<protein>
    <submittedName>
        <fullName evidence="3">Uncharacterized protein</fullName>
    </submittedName>
</protein>
<accession>A0AAN6S9Y1</accession>
<evidence type="ECO:0000313" key="3">
    <source>
        <dbReference type="EMBL" id="KAK3945904.1"/>
    </source>
</evidence>
<evidence type="ECO:0000313" key="4">
    <source>
        <dbReference type="Proteomes" id="UP001303473"/>
    </source>
</evidence>
<dbReference type="Proteomes" id="UP001303473">
    <property type="component" value="Unassembled WGS sequence"/>
</dbReference>
<keyword evidence="2" id="KW-0472">Membrane</keyword>
<keyword evidence="4" id="KW-1185">Reference proteome</keyword>
<dbReference type="EMBL" id="MU853753">
    <property type="protein sequence ID" value="KAK3945904.1"/>
    <property type="molecule type" value="Genomic_DNA"/>
</dbReference>
<keyword evidence="2" id="KW-0812">Transmembrane</keyword>
<sequence length="131" mass="15144">MEGGPIWWSRMQEITTVVYQCVSIVGVAFNIADFWLKHKKPKVKVKDEEKDGDQGQKEKDEGQKKQDEGQKEKDEGQKKKHNQLKLWEDQEAKDMAEQRLEMLDYRGNGAREGEENQGTASLSAIIRFKGF</sequence>
<feature type="region of interest" description="Disordered" evidence="1">
    <location>
        <begin position="42"/>
        <end position="91"/>
    </location>
</feature>
<feature type="compositionally biased region" description="Basic and acidic residues" evidence="1">
    <location>
        <begin position="44"/>
        <end position="77"/>
    </location>
</feature>
<name>A0AAN6S9Y1_9PEZI</name>